<accession>A0A4V1IEL1</accession>
<proteinExistence type="predicted"/>
<dbReference type="GeneID" id="96154469"/>
<gene>
    <name evidence="1" type="ORF">FGF80_00850</name>
</gene>
<dbReference type="Proteomes" id="UP000307562">
    <property type="component" value="Chromosome"/>
</dbReference>
<dbReference type="EMBL" id="CP040637">
    <property type="protein sequence ID" value="QCW01874.1"/>
    <property type="molecule type" value="Genomic_DNA"/>
</dbReference>
<reference evidence="2" key="1">
    <citation type="submission" date="2019-05" db="EMBL/GenBank/DDBJ databases">
        <title>Complete Genome Sequence and Methylation Pattern of the Halophilic Archaeon Natrinema pallidum BOL6-1.</title>
        <authorList>
            <person name="DasSarma P."/>
            <person name="DasSarma B.P."/>
            <person name="DasSarma S.L."/>
            <person name="Martinez F.L."/>
            <person name="Guzman D."/>
            <person name="Roberts R.J."/>
            <person name="DasSarma S."/>
        </authorList>
    </citation>
    <scope>NUCLEOTIDE SEQUENCE [LARGE SCALE GENOMIC DNA]</scope>
    <source>
        <strain evidence="2">BOL6-1</strain>
    </source>
</reference>
<protein>
    <submittedName>
        <fullName evidence="1">Uncharacterized protein</fullName>
    </submittedName>
</protein>
<keyword evidence="2" id="KW-1185">Reference proteome</keyword>
<evidence type="ECO:0000313" key="2">
    <source>
        <dbReference type="Proteomes" id="UP000307562"/>
    </source>
</evidence>
<name>A0A4V1IEL1_9EURY</name>
<sequence length="195" mass="22500">MSTESDSVNADRLNSIERRLEELVERKWSPLREKHDSEPMEVRRVEDGVLVGHVNKLWISLLRDDVIRTFDTGYYDIVPRPTDQGRAVVVRPISQSDYYETPYGMDVNKAAVIEALTETGIHVPKVLDTSGAAWLKHFETEVEAEEAAKVLEPHIETAYNEMLNESVEELEVREFEEPREFLTPDSWCAIIVHYK</sequence>
<evidence type="ECO:0000313" key="1">
    <source>
        <dbReference type="EMBL" id="QCW01874.1"/>
    </source>
</evidence>
<organism evidence="1 2">
    <name type="scientific">Natrinema pallidum</name>
    <dbReference type="NCBI Taxonomy" id="69527"/>
    <lineage>
        <taxon>Archaea</taxon>
        <taxon>Methanobacteriati</taxon>
        <taxon>Methanobacteriota</taxon>
        <taxon>Stenosarchaea group</taxon>
        <taxon>Halobacteria</taxon>
        <taxon>Halobacteriales</taxon>
        <taxon>Natrialbaceae</taxon>
        <taxon>Natrinema</taxon>
    </lineage>
</organism>
<dbReference type="KEGG" id="npl:FGF80_00850"/>
<dbReference type="AlphaFoldDB" id="A0A4V1IEL1"/>
<dbReference type="RefSeq" id="WP_138651646.1">
    <property type="nucleotide sequence ID" value="NZ_CP040637.1"/>
</dbReference>